<sequence length="252" mass="28098">MIKLLKYDWKRSNDGILSTLAILIIVQAALSIVGLVKDWDENLIVGLSIFGYVLAFILLFIHSLRTFDTNIKSYSRRLLPQHPIKGIGASILLCWIVLGLITLIAAIHIPIFAAFSNNDWSFIKDNIKFVGAAKAIVIVEILWAYTLFIISILASITVAGCFRFKGAAWIGIIFFFAIHSLLIWIDYLLFGDNESSAGFVSITSDVGDTTSVTLSSNLKVDYFFGTFLLETLFTGALIYLTVYLLKKKVEIQ</sequence>
<keyword evidence="1" id="KW-0472">Membrane</keyword>
<evidence type="ECO:0000313" key="2">
    <source>
        <dbReference type="EMBL" id="MBB3154798.1"/>
    </source>
</evidence>
<name>A0A7W5CBS9_9BACL</name>
<proteinExistence type="predicted"/>
<feature type="transmembrane region" description="Helical" evidence="1">
    <location>
        <begin position="86"/>
        <end position="115"/>
    </location>
</feature>
<dbReference type="EMBL" id="JACHXW010000019">
    <property type="protein sequence ID" value="MBB3154798.1"/>
    <property type="molecule type" value="Genomic_DNA"/>
</dbReference>
<dbReference type="RefSeq" id="WP_183568891.1">
    <property type="nucleotide sequence ID" value="NZ_CBCSLB010000019.1"/>
</dbReference>
<gene>
    <name evidence="2" type="ORF">FHS16_004880</name>
</gene>
<dbReference type="Proteomes" id="UP000518605">
    <property type="component" value="Unassembled WGS sequence"/>
</dbReference>
<dbReference type="AlphaFoldDB" id="A0A7W5CBS9"/>
<protein>
    <submittedName>
        <fullName evidence="2">Uncharacterized protein</fullName>
    </submittedName>
</protein>
<keyword evidence="3" id="KW-1185">Reference proteome</keyword>
<feature type="transmembrane region" description="Helical" evidence="1">
    <location>
        <begin position="42"/>
        <end position="65"/>
    </location>
</feature>
<feature type="transmembrane region" description="Helical" evidence="1">
    <location>
        <begin position="166"/>
        <end position="185"/>
    </location>
</feature>
<feature type="transmembrane region" description="Helical" evidence="1">
    <location>
        <begin position="135"/>
        <end position="159"/>
    </location>
</feature>
<keyword evidence="1" id="KW-1133">Transmembrane helix</keyword>
<feature type="transmembrane region" description="Helical" evidence="1">
    <location>
        <begin position="16"/>
        <end position="36"/>
    </location>
</feature>
<evidence type="ECO:0000256" key="1">
    <source>
        <dbReference type="SAM" id="Phobius"/>
    </source>
</evidence>
<comment type="caution">
    <text evidence="2">The sequence shown here is derived from an EMBL/GenBank/DDBJ whole genome shotgun (WGS) entry which is preliminary data.</text>
</comment>
<accession>A0A7W5CBS9</accession>
<feature type="transmembrane region" description="Helical" evidence="1">
    <location>
        <begin position="222"/>
        <end position="245"/>
    </location>
</feature>
<reference evidence="2 3" key="1">
    <citation type="submission" date="2020-08" db="EMBL/GenBank/DDBJ databases">
        <title>Genomic Encyclopedia of Type Strains, Phase III (KMG-III): the genomes of soil and plant-associated and newly described type strains.</title>
        <authorList>
            <person name="Whitman W."/>
        </authorList>
    </citation>
    <scope>NUCLEOTIDE SEQUENCE [LARGE SCALE GENOMIC DNA]</scope>
    <source>
        <strain evidence="2 3">CECT 8234</strain>
    </source>
</reference>
<keyword evidence="1" id="KW-0812">Transmembrane</keyword>
<organism evidence="2 3">
    <name type="scientific">Paenibacillus endophyticus</name>
    <dbReference type="NCBI Taxonomy" id="1294268"/>
    <lineage>
        <taxon>Bacteria</taxon>
        <taxon>Bacillati</taxon>
        <taxon>Bacillota</taxon>
        <taxon>Bacilli</taxon>
        <taxon>Bacillales</taxon>
        <taxon>Paenibacillaceae</taxon>
        <taxon>Paenibacillus</taxon>
    </lineage>
</organism>
<evidence type="ECO:0000313" key="3">
    <source>
        <dbReference type="Proteomes" id="UP000518605"/>
    </source>
</evidence>